<feature type="region of interest" description="Disordered" evidence="1">
    <location>
        <begin position="72"/>
        <end position="108"/>
    </location>
</feature>
<feature type="compositionally biased region" description="Low complexity" evidence="1">
    <location>
        <begin position="72"/>
        <end position="83"/>
    </location>
</feature>
<proteinExistence type="predicted"/>
<name>A0A5N6QDD8_9ROSI</name>
<accession>A0A5N6QDD8</accession>
<organism evidence="2 3">
    <name type="scientific">Carpinus fangiana</name>
    <dbReference type="NCBI Taxonomy" id="176857"/>
    <lineage>
        <taxon>Eukaryota</taxon>
        <taxon>Viridiplantae</taxon>
        <taxon>Streptophyta</taxon>
        <taxon>Embryophyta</taxon>
        <taxon>Tracheophyta</taxon>
        <taxon>Spermatophyta</taxon>
        <taxon>Magnoliopsida</taxon>
        <taxon>eudicotyledons</taxon>
        <taxon>Gunneridae</taxon>
        <taxon>Pentapetalae</taxon>
        <taxon>rosids</taxon>
        <taxon>fabids</taxon>
        <taxon>Fagales</taxon>
        <taxon>Betulaceae</taxon>
        <taxon>Carpinus</taxon>
    </lineage>
</organism>
<protein>
    <submittedName>
        <fullName evidence="2">Uncharacterized protein</fullName>
    </submittedName>
</protein>
<sequence>MVVGGRRQSRRSVVVVWGVSSAKCGHLQSIAVRGLGRRRRWLGVSPDCRGWASPVRSVAAMVEGGGGSIMRRYSPPYCSPPRRGYGGRGRSPPRRGYGGGGYGRRNEQNHGSLLVRNIPLNCR</sequence>
<evidence type="ECO:0000256" key="1">
    <source>
        <dbReference type="SAM" id="MobiDB-lite"/>
    </source>
</evidence>
<gene>
    <name evidence="2" type="ORF">FH972_001184</name>
</gene>
<dbReference type="EMBL" id="CM017321">
    <property type="protein sequence ID" value="KAE7996461.1"/>
    <property type="molecule type" value="Genomic_DNA"/>
</dbReference>
<dbReference type="Proteomes" id="UP000327013">
    <property type="component" value="Chromosome 1"/>
</dbReference>
<evidence type="ECO:0000313" key="2">
    <source>
        <dbReference type="EMBL" id="KAE7996461.1"/>
    </source>
</evidence>
<reference evidence="2 3" key="1">
    <citation type="submission" date="2019-06" db="EMBL/GenBank/DDBJ databases">
        <title>A chromosomal-level reference genome of Carpinus fangiana (Coryloideae, Betulaceae).</title>
        <authorList>
            <person name="Yang X."/>
            <person name="Wang Z."/>
            <person name="Zhang L."/>
            <person name="Hao G."/>
            <person name="Liu J."/>
            <person name="Yang Y."/>
        </authorList>
    </citation>
    <scope>NUCLEOTIDE SEQUENCE [LARGE SCALE GENOMIC DNA]</scope>
    <source>
        <strain evidence="2">Cfa_2016G</strain>
        <tissue evidence="2">Leaf</tissue>
    </source>
</reference>
<keyword evidence="3" id="KW-1185">Reference proteome</keyword>
<evidence type="ECO:0000313" key="3">
    <source>
        <dbReference type="Proteomes" id="UP000327013"/>
    </source>
</evidence>
<dbReference type="AlphaFoldDB" id="A0A5N6QDD8"/>